<dbReference type="InterPro" id="IPR001251">
    <property type="entry name" value="CRAL-TRIO_dom"/>
</dbReference>
<dbReference type="Proteomes" id="UP000325440">
    <property type="component" value="Unassembled WGS sequence"/>
</dbReference>
<dbReference type="SUPFAM" id="SSF52087">
    <property type="entry name" value="CRAL/TRIO domain"/>
    <property type="match status" value="1"/>
</dbReference>
<dbReference type="AlphaFoldDB" id="A0A5E4NB57"/>
<sequence>MALLPPNNEHKEAIKKLYFFKEPEKIEDDIDVLIEWLSKQPHLPNITDRQWLKHFLIGRKNNLPMTKKVIESYFTVREEIPGLFNDMTSDAEWIQSAVKVGKLSLLPKMTPEANRVHIIRSIENRDVEFNAMVMCKGSLKTIDYLMRREPIYGMIFLLDLKYCQLSYLLSFTPSLTKNLMRCIDEATPLRVRGVHYVNPPKFVARLVNFFKIFMPSKIQDRICVHETFDTLYDYIPKDVLPYEYGGTAGSVEKFENDFMESVKEDDEWYRNMPRADLSKRPIKSKNVDMDMSGTFKKLDID</sequence>
<dbReference type="GO" id="GO:0016020">
    <property type="term" value="C:membrane"/>
    <property type="evidence" value="ECO:0007669"/>
    <property type="project" value="TreeGrafter"/>
</dbReference>
<dbReference type="PROSITE" id="PS50191">
    <property type="entry name" value="CRAL_TRIO"/>
    <property type="match status" value="1"/>
</dbReference>
<dbReference type="SMART" id="SM00516">
    <property type="entry name" value="SEC14"/>
    <property type="match status" value="1"/>
</dbReference>
<dbReference type="PRINTS" id="PR00180">
    <property type="entry name" value="CRETINALDHBP"/>
</dbReference>
<dbReference type="PANTHER" id="PTHR10174:SF224">
    <property type="entry name" value="RETINOL-BINDING PROTEIN PINTA"/>
    <property type="match status" value="1"/>
</dbReference>
<dbReference type="InterPro" id="IPR036865">
    <property type="entry name" value="CRAL-TRIO_dom_sf"/>
</dbReference>
<proteinExistence type="predicted"/>
<keyword evidence="3" id="KW-1185">Reference proteome</keyword>
<dbReference type="EMBL" id="CABPRJ010001910">
    <property type="protein sequence ID" value="VVC40931.1"/>
    <property type="molecule type" value="Genomic_DNA"/>
</dbReference>
<name>A0A5E4NB57_9HEMI</name>
<dbReference type="CDD" id="cd00170">
    <property type="entry name" value="SEC14"/>
    <property type="match status" value="1"/>
</dbReference>
<evidence type="ECO:0000313" key="3">
    <source>
        <dbReference type="Proteomes" id="UP000325440"/>
    </source>
</evidence>
<dbReference type="Pfam" id="PF00650">
    <property type="entry name" value="CRAL_TRIO"/>
    <property type="match status" value="1"/>
</dbReference>
<dbReference type="PANTHER" id="PTHR10174">
    <property type="entry name" value="ALPHA-TOCOPHEROL TRANSFER PROTEIN-RELATED"/>
    <property type="match status" value="1"/>
</dbReference>
<feature type="domain" description="CRAL-TRIO" evidence="1">
    <location>
        <begin position="150"/>
        <end position="252"/>
    </location>
</feature>
<evidence type="ECO:0000259" key="1">
    <source>
        <dbReference type="PROSITE" id="PS50191"/>
    </source>
</evidence>
<dbReference type="OrthoDB" id="6682367at2759"/>
<reference evidence="2 3" key="1">
    <citation type="submission" date="2019-08" db="EMBL/GenBank/DDBJ databases">
        <authorList>
            <person name="Alioto T."/>
            <person name="Alioto T."/>
            <person name="Gomez Garrido J."/>
        </authorList>
    </citation>
    <scope>NUCLEOTIDE SEQUENCE [LARGE SCALE GENOMIC DNA]</scope>
</reference>
<evidence type="ECO:0000313" key="2">
    <source>
        <dbReference type="EMBL" id="VVC40931.1"/>
    </source>
</evidence>
<accession>A0A5E4NB57</accession>
<gene>
    <name evidence="2" type="ORF">CINCED_3A015485</name>
</gene>
<protein>
    <submittedName>
        <fullName evidence="2">Cellular retinaldehyde binding/alpha-tocopherol transport,CRAL/TRIO, N-terminal domain,CRAL-TRIO lipid</fullName>
    </submittedName>
</protein>
<dbReference type="GO" id="GO:1902936">
    <property type="term" value="F:phosphatidylinositol bisphosphate binding"/>
    <property type="evidence" value="ECO:0007669"/>
    <property type="project" value="TreeGrafter"/>
</dbReference>
<organism evidence="2 3">
    <name type="scientific">Cinara cedri</name>
    <dbReference type="NCBI Taxonomy" id="506608"/>
    <lineage>
        <taxon>Eukaryota</taxon>
        <taxon>Metazoa</taxon>
        <taxon>Ecdysozoa</taxon>
        <taxon>Arthropoda</taxon>
        <taxon>Hexapoda</taxon>
        <taxon>Insecta</taxon>
        <taxon>Pterygota</taxon>
        <taxon>Neoptera</taxon>
        <taxon>Paraneoptera</taxon>
        <taxon>Hemiptera</taxon>
        <taxon>Sternorrhyncha</taxon>
        <taxon>Aphidomorpha</taxon>
        <taxon>Aphidoidea</taxon>
        <taxon>Aphididae</taxon>
        <taxon>Lachninae</taxon>
        <taxon>Cinara</taxon>
    </lineage>
</organism>
<dbReference type="SUPFAM" id="SSF46938">
    <property type="entry name" value="CRAL/TRIO N-terminal domain"/>
    <property type="match status" value="1"/>
</dbReference>
<dbReference type="Gene3D" id="3.40.525.10">
    <property type="entry name" value="CRAL-TRIO lipid binding domain"/>
    <property type="match status" value="1"/>
</dbReference>
<dbReference type="InterPro" id="IPR036273">
    <property type="entry name" value="CRAL/TRIO_N_dom_sf"/>
</dbReference>